<reference evidence="2 3" key="1">
    <citation type="submission" date="2015-07" db="EMBL/GenBank/DDBJ databases">
        <title>The genome of Habropoda laboriosa.</title>
        <authorList>
            <person name="Pan H."/>
            <person name="Kapheim K."/>
        </authorList>
    </citation>
    <scope>NUCLEOTIDE SEQUENCE [LARGE SCALE GENOMIC DNA]</scope>
    <source>
        <strain evidence="2">0110345459</strain>
    </source>
</reference>
<feature type="region of interest" description="Disordered" evidence="1">
    <location>
        <begin position="1"/>
        <end position="22"/>
    </location>
</feature>
<proteinExistence type="predicted"/>
<gene>
    <name evidence="2" type="ORF">WH47_12773</name>
</gene>
<accession>A0A0L7R576</accession>
<keyword evidence="3" id="KW-1185">Reference proteome</keyword>
<evidence type="ECO:0000256" key="1">
    <source>
        <dbReference type="SAM" id="MobiDB-lite"/>
    </source>
</evidence>
<name>A0A0L7R576_9HYME</name>
<evidence type="ECO:0000313" key="3">
    <source>
        <dbReference type="Proteomes" id="UP000053825"/>
    </source>
</evidence>
<dbReference type="Proteomes" id="UP000053825">
    <property type="component" value="Unassembled WGS sequence"/>
</dbReference>
<dbReference type="EMBL" id="KQ414654">
    <property type="protein sequence ID" value="KOC65974.1"/>
    <property type="molecule type" value="Genomic_DNA"/>
</dbReference>
<feature type="compositionally biased region" description="Basic and acidic residues" evidence="1">
    <location>
        <begin position="11"/>
        <end position="20"/>
    </location>
</feature>
<sequence>MDNLHSSDVPNGEKDSNEKVIRKRRSSVFQSRASTFNECEGVSFGETAKAVDAVKNTSEVLQEENFNLKEYIMCLKNEREEWIDTLKQRKAQRKNLTKEKLHFESQGQLLDLSILTDCEKAFIRSKPNYQYICRNYKKLLDITVKLSVLHNKVYKLNQRFISQMEGKLHRITEKVIEISRS</sequence>
<evidence type="ECO:0000313" key="2">
    <source>
        <dbReference type="EMBL" id="KOC65974.1"/>
    </source>
</evidence>
<dbReference type="OrthoDB" id="7696821at2759"/>
<protein>
    <submittedName>
        <fullName evidence="2">Uncharacterized protein</fullName>
    </submittedName>
</protein>
<organism evidence="2 3">
    <name type="scientific">Habropoda laboriosa</name>
    <dbReference type="NCBI Taxonomy" id="597456"/>
    <lineage>
        <taxon>Eukaryota</taxon>
        <taxon>Metazoa</taxon>
        <taxon>Ecdysozoa</taxon>
        <taxon>Arthropoda</taxon>
        <taxon>Hexapoda</taxon>
        <taxon>Insecta</taxon>
        <taxon>Pterygota</taxon>
        <taxon>Neoptera</taxon>
        <taxon>Endopterygota</taxon>
        <taxon>Hymenoptera</taxon>
        <taxon>Apocrita</taxon>
        <taxon>Aculeata</taxon>
        <taxon>Apoidea</taxon>
        <taxon>Anthophila</taxon>
        <taxon>Apidae</taxon>
        <taxon>Habropoda</taxon>
    </lineage>
</organism>
<dbReference type="AlphaFoldDB" id="A0A0L7R576"/>